<sequence length="212" mass="23851">MKRLQDSEEAKAKRKSLKPLVEKRRRERMNRSLEILKTLLLRRQEETQRRVEKAEILEQTVLFLQNSAKGDETPAGGEQHSFQDGISTCLQRAAQFLGPEGKGLWLGAALDASFGARFACSDSGYTGVQTRTEARSSFNSLLLRNSSRAILQMLIHRSAHRMCTPAPRVASCVQTRGESHRSLTTPQQPHKVSKQSPSQSPQGSQCLWRPWP</sequence>
<reference evidence="8" key="1">
    <citation type="submission" date="2025-08" db="UniProtKB">
        <authorList>
            <consortium name="Ensembl"/>
        </authorList>
    </citation>
    <scope>IDENTIFICATION</scope>
</reference>
<dbReference type="RefSeq" id="XP_026173580.1">
    <property type="nucleotide sequence ID" value="XM_026317795.1"/>
</dbReference>
<feature type="region of interest" description="Disordered" evidence="6">
    <location>
        <begin position="1"/>
        <end position="23"/>
    </location>
</feature>
<evidence type="ECO:0000256" key="5">
    <source>
        <dbReference type="ARBA" id="ARBA00023242"/>
    </source>
</evidence>
<dbReference type="InParanoid" id="A0A7N8Y548"/>
<dbReference type="AlphaFoldDB" id="A0A7N8Y548"/>
<dbReference type="SMART" id="SM00353">
    <property type="entry name" value="HLH"/>
    <property type="match status" value="1"/>
</dbReference>
<dbReference type="Gene3D" id="4.10.280.10">
    <property type="entry name" value="Helix-loop-helix DNA-binding domain"/>
    <property type="match status" value="1"/>
</dbReference>
<dbReference type="Ensembl" id="ENSMAMT00000061707.1">
    <property type="protein sequence ID" value="ENSMAMP00000055316.1"/>
    <property type="gene ID" value="ENSMAMG00000026570.1"/>
</dbReference>
<dbReference type="OrthoDB" id="8930573at2759"/>
<keyword evidence="2" id="KW-0678">Repressor</keyword>
<feature type="region of interest" description="Disordered" evidence="6">
    <location>
        <begin position="174"/>
        <end position="212"/>
    </location>
</feature>
<reference evidence="8" key="2">
    <citation type="submission" date="2025-09" db="UniProtKB">
        <authorList>
            <consortium name="Ensembl"/>
        </authorList>
    </citation>
    <scope>IDENTIFICATION</scope>
</reference>
<comment type="subcellular location">
    <subcellularLocation>
        <location evidence="1">Nucleus</location>
    </subcellularLocation>
</comment>
<evidence type="ECO:0000256" key="4">
    <source>
        <dbReference type="ARBA" id="ARBA00023163"/>
    </source>
</evidence>
<dbReference type="InterPro" id="IPR050370">
    <property type="entry name" value="HES_HEY"/>
</dbReference>
<feature type="compositionally biased region" description="Basic and acidic residues" evidence="6">
    <location>
        <begin position="1"/>
        <end position="11"/>
    </location>
</feature>
<feature type="compositionally biased region" description="Low complexity" evidence="6">
    <location>
        <begin position="186"/>
        <end position="205"/>
    </location>
</feature>
<dbReference type="Pfam" id="PF00010">
    <property type="entry name" value="HLH"/>
    <property type="match status" value="1"/>
</dbReference>
<dbReference type="PANTHER" id="PTHR10985">
    <property type="entry name" value="BASIC HELIX-LOOP-HELIX TRANSCRIPTION FACTOR, HES-RELATED"/>
    <property type="match status" value="1"/>
</dbReference>
<evidence type="ECO:0000313" key="8">
    <source>
        <dbReference type="Ensembl" id="ENSMAMP00000055316.1"/>
    </source>
</evidence>
<dbReference type="Proteomes" id="UP000261640">
    <property type="component" value="Unplaced"/>
</dbReference>
<dbReference type="GO" id="GO:0005634">
    <property type="term" value="C:nucleus"/>
    <property type="evidence" value="ECO:0007669"/>
    <property type="project" value="UniProtKB-SubCell"/>
</dbReference>
<dbReference type="InterPro" id="IPR036638">
    <property type="entry name" value="HLH_DNA-bd_sf"/>
</dbReference>
<keyword evidence="9" id="KW-1185">Reference proteome</keyword>
<evidence type="ECO:0000256" key="6">
    <source>
        <dbReference type="SAM" id="MobiDB-lite"/>
    </source>
</evidence>
<keyword evidence="4" id="KW-0804">Transcription</keyword>
<evidence type="ECO:0000256" key="1">
    <source>
        <dbReference type="ARBA" id="ARBA00004123"/>
    </source>
</evidence>
<keyword evidence="5" id="KW-0539">Nucleus</keyword>
<dbReference type="GeneID" id="113136760"/>
<dbReference type="PROSITE" id="PS50888">
    <property type="entry name" value="BHLH"/>
    <property type="match status" value="1"/>
</dbReference>
<keyword evidence="3" id="KW-0805">Transcription regulation</keyword>
<proteinExistence type="predicted"/>
<dbReference type="GeneTree" id="ENSGT00700000104815"/>
<feature type="compositionally biased region" description="Basic residues" evidence="6">
    <location>
        <begin position="12"/>
        <end position="23"/>
    </location>
</feature>
<protein>
    <submittedName>
        <fullName evidence="8">Transcription factor HES-2-like</fullName>
    </submittedName>
</protein>
<dbReference type="SUPFAM" id="SSF47459">
    <property type="entry name" value="HLH, helix-loop-helix DNA-binding domain"/>
    <property type="match status" value="1"/>
</dbReference>
<organism evidence="8 9">
    <name type="scientific">Mastacembelus armatus</name>
    <name type="common">zig-zag eel</name>
    <dbReference type="NCBI Taxonomy" id="205130"/>
    <lineage>
        <taxon>Eukaryota</taxon>
        <taxon>Metazoa</taxon>
        <taxon>Chordata</taxon>
        <taxon>Craniata</taxon>
        <taxon>Vertebrata</taxon>
        <taxon>Euteleostomi</taxon>
        <taxon>Actinopterygii</taxon>
        <taxon>Neopterygii</taxon>
        <taxon>Teleostei</taxon>
        <taxon>Neoteleostei</taxon>
        <taxon>Acanthomorphata</taxon>
        <taxon>Anabantaria</taxon>
        <taxon>Synbranchiformes</taxon>
        <taxon>Mastacembelidae</taxon>
        <taxon>Mastacembelus</taxon>
    </lineage>
</organism>
<name>A0A7N8Y548_9TELE</name>
<feature type="domain" description="BHLH" evidence="7">
    <location>
        <begin position="13"/>
        <end position="67"/>
    </location>
</feature>
<evidence type="ECO:0000259" key="7">
    <source>
        <dbReference type="PROSITE" id="PS50888"/>
    </source>
</evidence>
<dbReference type="GO" id="GO:0046983">
    <property type="term" value="F:protein dimerization activity"/>
    <property type="evidence" value="ECO:0007669"/>
    <property type="project" value="InterPro"/>
</dbReference>
<dbReference type="InterPro" id="IPR011598">
    <property type="entry name" value="bHLH_dom"/>
</dbReference>
<evidence type="ECO:0000256" key="2">
    <source>
        <dbReference type="ARBA" id="ARBA00022491"/>
    </source>
</evidence>
<evidence type="ECO:0000313" key="9">
    <source>
        <dbReference type="Proteomes" id="UP000261640"/>
    </source>
</evidence>
<evidence type="ECO:0000256" key="3">
    <source>
        <dbReference type="ARBA" id="ARBA00023015"/>
    </source>
</evidence>
<accession>A0A7N8Y548</accession>